<evidence type="ECO:0000313" key="16">
    <source>
        <dbReference type="EMBL" id="GKV18907.1"/>
    </source>
</evidence>
<proteinExistence type="inferred from homology"/>
<keyword evidence="12" id="KW-0472">Membrane</keyword>
<evidence type="ECO:0000256" key="2">
    <source>
        <dbReference type="ARBA" id="ARBA00004167"/>
    </source>
</evidence>
<evidence type="ECO:0000313" key="17">
    <source>
        <dbReference type="Proteomes" id="UP001054252"/>
    </source>
</evidence>
<comment type="pathway">
    <text evidence="3">Protein modification; protein ubiquitination.</text>
</comment>
<evidence type="ECO:0000256" key="8">
    <source>
        <dbReference type="ARBA" id="ARBA00022771"/>
    </source>
</evidence>
<keyword evidence="9" id="KW-0833">Ubl conjugation pathway</keyword>
<dbReference type="InterPro" id="IPR013083">
    <property type="entry name" value="Znf_RING/FYVE/PHD"/>
</dbReference>
<feature type="domain" description="RING-type" evidence="15">
    <location>
        <begin position="58"/>
        <end position="100"/>
    </location>
</feature>
<keyword evidence="17" id="KW-1185">Reference proteome</keyword>
<evidence type="ECO:0000256" key="5">
    <source>
        <dbReference type="ARBA" id="ARBA00022679"/>
    </source>
</evidence>
<name>A0AAV5K5F9_9ROSI</name>
<organism evidence="16 17">
    <name type="scientific">Rubroshorea leprosula</name>
    <dbReference type="NCBI Taxonomy" id="152421"/>
    <lineage>
        <taxon>Eukaryota</taxon>
        <taxon>Viridiplantae</taxon>
        <taxon>Streptophyta</taxon>
        <taxon>Embryophyta</taxon>
        <taxon>Tracheophyta</taxon>
        <taxon>Spermatophyta</taxon>
        <taxon>Magnoliopsida</taxon>
        <taxon>eudicotyledons</taxon>
        <taxon>Gunneridae</taxon>
        <taxon>Pentapetalae</taxon>
        <taxon>rosids</taxon>
        <taxon>malvids</taxon>
        <taxon>Malvales</taxon>
        <taxon>Dipterocarpaceae</taxon>
        <taxon>Rubroshorea</taxon>
    </lineage>
</organism>
<evidence type="ECO:0000256" key="10">
    <source>
        <dbReference type="ARBA" id="ARBA00022833"/>
    </source>
</evidence>
<accession>A0AAV5K5F9</accession>
<dbReference type="GO" id="GO:0008270">
    <property type="term" value="F:zinc ion binding"/>
    <property type="evidence" value="ECO:0007669"/>
    <property type="project" value="UniProtKB-KW"/>
</dbReference>
<comment type="similarity">
    <text evidence="13">Belongs to the RING-type zinc finger family. ATL subfamily.</text>
</comment>
<keyword evidence="8 14" id="KW-0863">Zinc-finger</keyword>
<dbReference type="SUPFAM" id="SSF57850">
    <property type="entry name" value="RING/U-box"/>
    <property type="match status" value="1"/>
</dbReference>
<keyword evidence="11" id="KW-1133">Transmembrane helix</keyword>
<reference evidence="16 17" key="1">
    <citation type="journal article" date="2021" name="Commun. Biol.">
        <title>The genome of Shorea leprosula (Dipterocarpaceae) highlights the ecological relevance of drought in aseasonal tropical rainforests.</title>
        <authorList>
            <person name="Ng K.K.S."/>
            <person name="Kobayashi M.J."/>
            <person name="Fawcett J.A."/>
            <person name="Hatakeyama M."/>
            <person name="Paape T."/>
            <person name="Ng C.H."/>
            <person name="Ang C.C."/>
            <person name="Tnah L.H."/>
            <person name="Lee C.T."/>
            <person name="Nishiyama T."/>
            <person name="Sese J."/>
            <person name="O'Brien M.J."/>
            <person name="Copetti D."/>
            <person name="Mohd Noor M.I."/>
            <person name="Ong R.C."/>
            <person name="Putra M."/>
            <person name="Sireger I.Z."/>
            <person name="Indrioko S."/>
            <person name="Kosugi Y."/>
            <person name="Izuno A."/>
            <person name="Isagi Y."/>
            <person name="Lee S.L."/>
            <person name="Shimizu K.K."/>
        </authorList>
    </citation>
    <scope>NUCLEOTIDE SEQUENCE [LARGE SCALE GENOMIC DNA]</scope>
    <source>
        <strain evidence="16">214</strain>
    </source>
</reference>
<dbReference type="Proteomes" id="UP001054252">
    <property type="component" value="Unassembled WGS sequence"/>
</dbReference>
<evidence type="ECO:0000256" key="7">
    <source>
        <dbReference type="ARBA" id="ARBA00022723"/>
    </source>
</evidence>
<evidence type="ECO:0000256" key="11">
    <source>
        <dbReference type="ARBA" id="ARBA00022989"/>
    </source>
</evidence>
<evidence type="ECO:0000256" key="4">
    <source>
        <dbReference type="ARBA" id="ARBA00012483"/>
    </source>
</evidence>
<evidence type="ECO:0000256" key="14">
    <source>
        <dbReference type="PROSITE-ProRule" id="PRU00175"/>
    </source>
</evidence>
<evidence type="ECO:0000256" key="6">
    <source>
        <dbReference type="ARBA" id="ARBA00022692"/>
    </source>
</evidence>
<evidence type="ECO:0000259" key="15">
    <source>
        <dbReference type="PROSITE" id="PS50089"/>
    </source>
</evidence>
<dbReference type="Pfam" id="PF13639">
    <property type="entry name" value="zf-RING_2"/>
    <property type="match status" value="1"/>
</dbReference>
<comment type="caution">
    <text evidence="16">The sequence shown here is derived from an EMBL/GenBank/DDBJ whole genome shotgun (WGS) entry which is preliminary data.</text>
</comment>
<dbReference type="EC" id="2.3.2.27" evidence="4"/>
<protein>
    <recommendedName>
        <fullName evidence="4">RING-type E3 ubiquitin transferase</fullName>
        <ecNumber evidence="4">2.3.2.27</ecNumber>
    </recommendedName>
</protein>
<dbReference type="Gene3D" id="3.30.40.10">
    <property type="entry name" value="Zinc/RING finger domain, C3HC4 (zinc finger)"/>
    <property type="match status" value="1"/>
</dbReference>
<dbReference type="SMART" id="SM00184">
    <property type="entry name" value="RING"/>
    <property type="match status" value="1"/>
</dbReference>
<comment type="catalytic activity">
    <reaction evidence="1">
        <text>S-ubiquitinyl-[E2 ubiquitin-conjugating enzyme]-L-cysteine + [acceptor protein]-L-lysine = [E2 ubiquitin-conjugating enzyme]-L-cysteine + N(6)-ubiquitinyl-[acceptor protein]-L-lysine.</text>
        <dbReference type="EC" id="2.3.2.27"/>
    </reaction>
</comment>
<dbReference type="PANTHER" id="PTHR45768">
    <property type="entry name" value="E3 UBIQUITIN-PROTEIN LIGASE RNF13-LIKE"/>
    <property type="match status" value="1"/>
</dbReference>
<keyword evidence="5" id="KW-0808">Transferase</keyword>
<dbReference type="InterPro" id="IPR001841">
    <property type="entry name" value="Znf_RING"/>
</dbReference>
<dbReference type="PANTHER" id="PTHR45768:SF13">
    <property type="entry name" value="TRANSCRIPTION FACTOR C2H2 FAMILY-RELATED"/>
    <property type="match status" value="1"/>
</dbReference>
<evidence type="ECO:0000256" key="9">
    <source>
        <dbReference type="ARBA" id="ARBA00022786"/>
    </source>
</evidence>
<evidence type="ECO:0000256" key="3">
    <source>
        <dbReference type="ARBA" id="ARBA00004906"/>
    </source>
</evidence>
<sequence>MVIHIYLVVSAFRRAYEDGWVVRRSIHTRTKRMSIEELKKLPCFEYKEAETGSSAVDCVVCLENFRSGDMCKLLPSCNHSFHAECIDSWLSQTPFCPICRTCADPSKLGNVGDELA</sequence>
<dbReference type="GO" id="GO:0016020">
    <property type="term" value="C:membrane"/>
    <property type="evidence" value="ECO:0007669"/>
    <property type="project" value="UniProtKB-SubCell"/>
</dbReference>
<gene>
    <name evidence="16" type="ORF">SLEP1_g29228</name>
</gene>
<evidence type="ECO:0000256" key="1">
    <source>
        <dbReference type="ARBA" id="ARBA00000900"/>
    </source>
</evidence>
<dbReference type="GO" id="GO:0061630">
    <property type="term" value="F:ubiquitin protein ligase activity"/>
    <property type="evidence" value="ECO:0007669"/>
    <property type="project" value="UniProtKB-EC"/>
</dbReference>
<comment type="subcellular location">
    <subcellularLocation>
        <location evidence="2">Membrane</location>
        <topology evidence="2">Single-pass membrane protein</topology>
    </subcellularLocation>
</comment>
<evidence type="ECO:0000256" key="12">
    <source>
        <dbReference type="ARBA" id="ARBA00023136"/>
    </source>
</evidence>
<dbReference type="EMBL" id="BPVZ01000051">
    <property type="protein sequence ID" value="GKV18907.1"/>
    <property type="molecule type" value="Genomic_DNA"/>
</dbReference>
<dbReference type="AlphaFoldDB" id="A0AAV5K5F9"/>
<dbReference type="PROSITE" id="PS50089">
    <property type="entry name" value="ZF_RING_2"/>
    <property type="match status" value="1"/>
</dbReference>
<keyword evidence="6" id="KW-0812">Transmembrane</keyword>
<evidence type="ECO:0000256" key="13">
    <source>
        <dbReference type="ARBA" id="ARBA00024209"/>
    </source>
</evidence>
<keyword evidence="7" id="KW-0479">Metal-binding</keyword>
<keyword evidence="10" id="KW-0862">Zinc</keyword>